<dbReference type="GO" id="GO:0016787">
    <property type="term" value="F:hydrolase activity"/>
    <property type="evidence" value="ECO:0007669"/>
    <property type="project" value="UniProtKB-KW"/>
</dbReference>
<dbReference type="InterPro" id="IPR050228">
    <property type="entry name" value="Carboxylesterase_BioH"/>
</dbReference>
<proteinExistence type="predicted"/>
<evidence type="ECO:0000313" key="3">
    <source>
        <dbReference type="Proteomes" id="UP000290958"/>
    </source>
</evidence>
<keyword evidence="3" id="KW-1185">Reference proteome</keyword>
<protein>
    <submittedName>
        <fullName evidence="2">Alpha/beta fold hydrolase</fullName>
    </submittedName>
</protein>
<name>A0A4V1N475_9SPHN</name>
<dbReference type="PANTHER" id="PTHR43194:SF2">
    <property type="entry name" value="PEROXISOMAL MEMBRANE PROTEIN LPX1"/>
    <property type="match status" value="1"/>
</dbReference>
<dbReference type="EMBL" id="SBKP01000001">
    <property type="protein sequence ID" value="RXR31186.1"/>
    <property type="molecule type" value="Genomic_DNA"/>
</dbReference>
<dbReference type="Proteomes" id="UP000290958">
    <property type="component" value="Unassembled WGS sequence"/>
</dbReference>
<keyword evidence="2" id="KW-0378">Hydrolase</keyword>
<evidence type="ECO:0000259" key="1">
    <source>
        <dbReference type="Pfam" id="PF00561"/>
    </source>
</evidence>
<accession>A0A4V1N475</accession>
<reference evidence="3" key="1">
    <citation type="submission" date="2019-01" db="EMBL/GenBank/DDBJ databases">
        <title>Cytophagaceae bacterium strain CAR-16.</title>
        <authorList>
            <person name="Chen W.-M."/>
        </authorList>
    </citation>
    <scope>NUCLEOTIDE SEQUENCE [LARGE SCALE GENOMIC DNA]</scope>
    <source>
        <strain evidence="3">CHR27</strain>
    </source>
</reference>
<evidence type="ECO:0000313" key="2">
    <source>
        <dbReference type="EMBL" id="RXR31186.1"/>
    </source>
</evidence>
<dbReference type="InterPro" id="IPR029058">
    <property type="entry name" value="AB_hydrolase_fold"/>
</dbReference>
<dbReference type="OrthoDB" id="9804723at2"/>
<dbReference type="Gene3D" id="3.40.50.1820">
    <property type="entry name" value="alpha/beta hydrolase"/>
    <property type="match status" value="1"/>
</dbReference>
<dbReference type="PANTHER" id="PTHR43194">
    <property type="entry name" value="HYDROLASE ALPHA/BETA FOLD FAMILY"/>
    <property type="match status" value="1"/>
</dbReference>
<organism evidence="2 3">
    <name type="scientific">Sphingobium fluviale</name>
    <dbReference type="NCBI Taxonomy" id="2506423"/>
    <lineage>
        <taxon>Bacteria</taxon>
        <taxon>Pseudomonadati</taxon>
        <taxon>Pseudomonadota</taxon>
        <taxon>Alphaproteobacteria</taxon>
        <taxon>Sphingomonadales</taxon>
        <taxon>Sphingomonadaceae</taxon>
        <taxon>Sphingobium</taxon>
    </lineage>
</organism>
<comment type="caution">
    <text evidence="2">The sequence shown here is derived from an EMBL/GenBank/DDBJ whole genome shotgun (WGS) entry which is preliminary data.</text>
</comment>
<sequence length="254" mass="27155">MSNLHTTTLPGFDGAALAVHEVGDAGARPLLLLHGLFSSAEVNWIKYGHAACLAEAGFRVIMPDLRAHGQSAAPHEEAAYPHNVLVRDAQALIAALGLEDFDLGGFSLGARTTAALLAQGLRPRRAILAGMGQEGLSAWSGRRQFFLDAIDKRETVTRDDPHFMAVMFMKTMKIDAVAARLLLCAGIEVDLAALVATDVPIGVICGDEDQDNGSAPALARQLAHGRYIEVPGTHMSCIARPELGQAIRDYLLER</sequence>
<gene>
    <name evidence="2" type="ORF">EQG66_02140</name>
</gene>
<dbReference type="AlphaFoldDB" id="A0A4V1N475"/>
<dbReference type="SUPFAM" id="SSF53474">
    <property type="entry name" value="alpha/beta-Hydrolases"/>
    <property type="match status" value="1"/>
</dbReference>
<feature type="domain" description="AB hydrolase-1" evidence="1">
    <location>
        <begin position="29"/>
        <end position="120"/>
    </location>
</feature>
<dbReference type="InterPro" id="IPR000073">
    <property type="entry name" value="AB_hydrolase_1"/>
</dbReference>
<dbReference type="Pfam" id="PF00561">
    <property type="entry name" value="Abhydrolase_1"/>
    <property type="match status" value="1"/>
</dbReference>